<dbReference type="HOGENOM" id="CLU_3033831_0_0_1"/>
<proteinExistence type="predicted"/>
<feature type="signal peptide" evidence="1">
    <location>
        <begin position="1"/>
        <end position="25"/>
    </location>
</feature>
<sequence length="55" mass="5972">MFAKAISTTYLMVFVLACSCLLTSASPLPESNNNAVARENIEVEVDARVCRFGCD</sequence>
<dbReference type="Proteomes" id="UP000008064">
    <property type="component" value="Unassembled WGS sequence"/>
</dbReference>
<dbReference type="RefSeq" id="XP_007316465.1">
    <property type="nucleotide sequence ID" value="XM_007316403.1"/>
</dbReference>
<name>F8NRM6_SERL9</name>
<evidence type="ECO:0000256" key="1">
    <source>
        <dbReference type="SAM" id="SignalP"/>
    </source>
</evidence>
<gene>
    <name evidence="2" type="ORF">SERLADRAFT_463187</name>
</gene>
<dbReference type="EMBL" id="GL945432">
    <property type="protein sequence ID" value="EGO26292.1"/>
    <property type="molecule type" value="Genomic_DNA"/>
</dbReference>
<dbReference type="GeneID" id="18818511"/>
<evidence type="ECO:0000313" key="2">
    <source>
        <dbReference type="EMBL" id="EGO26292.1"/>
    </source>
</evidence>
<dbReference type="KEGG" id="sla:SERLADRAFT_463187"/>
<organism>
    <name type="scientific">Serpula lacrymans var. lacrymans (strain S7.9)</name>
    <name type="common">Dry rot fungus</name>
    <dbReference type="NCBI Taxonomy" id="578457"/>
    <lineage>
        <taxon>Eukaryota</taxon>
        <taxon>Fungi</taxon>
        <taxon>Dikarya</taxon>
        <taxon>Basidiomycota</taxon>
        <taxon>Agaricomycotina</taxon>
        <taxon>Agaricomycetes</taxon>
        <taxon>Agaricomycetidae</taxon>
        <taxon>Boletales</taxon>
        <taxon>Coniophorineae</taxon>
        <taxon>Serpulaceae</taxon>
        <taxon>Serpula</taxon>
    </lineage>
</organism>
<dbReference type="AlphaFoldDB" id="F8NRM6"/>
<dbReference type="PROSITE" id="PS51257">
    <property type="entry name" value="PROKAR_LIPOPROTEIN"/>
    <property type="match status" value="1"/>
</dbReference>
<keyword evidence="1" id="KW-0732">Signal</keyword>
<protein>
    <submittedName>
        <fullName evidence="2">Uncharacterized protein</fullName>
    </submittedName>
</protein>
<reference evidence="2" key="1">
    <citation type="submission" date="2011-04" db="EMBL/GenBank/DDBJ databases">
        <title>Evolution of plant cell wall degrading machinery underlies the functional diversity of forest fungi.</title>
        <authorList>
            <consortium name="US DOE Joint Genome Institute (JGI-PGF)"/>
            <person name="Eastwood D.C."/>
            <person name="Floudas D."/>
            <person name="Binder M."/>
            <person name="Majcherczyk A."/>
            <person name="Schneider P."/>
            <person name="Aerts A."/>
            <person name="Asiegbu F.O."/>
            <person name="Baker S.E."/>
            <person name="Barry K."/>
            <person name="Bendiksby M."/>
            <person name="Blumentritt M."/>
            <person name="Coutinho P.M."/>
            <person name="Cullen D."/>
            <person name="Cullen D."/>
            <person name="Gathman A."/>
            <person name="Goodell B."/>
            <person name="Henrissat B."/>
            <person name="Ihrmark K."/>
            <person name="Kauserud H."/>
            <person name="Kohler A."/>
            <person name="LaButti K."/>
            <person name="Lapidus A."/>
            <person name="Lavin J.L."/>
            <person name="Lee Y.-H."/>
            <person name="Lindquist E."/>
            <person name="Lilly W."/>
            <person name="Lucas S."/>
            <person name="Morin E."/>
            <person name="Murat C."/>
            <person name="Oguiza J.A."/>
            <person name="Park J."/>
            <person name="Pisabarro A.G."/>
            <person name="Riley R."/>
            <person name="Rosling A."/>
            <person name="Salamov A."/>
            <person name="Schmidt O."/>
            <person name="Schmutz J."/>
            <person name="Skrede I."/>
            <person name="Stenlid J."/>
            <person name="Wiebenga A."/>
            <person name="Xie X."/>
            <person name="Kues U."/>
            <person name="Hibbett D.S."/>
            <person name="Hoffmeister D."/>
            <person name="Hogberg N."/>
            <person name="Martin F."/>
            <person name="Grigoriev I.V."/>
            <person name="Watkinson S.C."/>
        </authorList>
    </citation>
    <scope>NUCLEOTIDE SEQUENCE</scope>
    <source>
        <strain evidence="2">S7.9</strain>
    </source>
</reference>
<feature type="chain" id="PRO_5003376222" evidence="1">
    <location>
        <begin position="26"/>
        <end position="55"/>
    </location>
</feature>
<accession>F8NRM6</accession>